<dbReference type="AlphaFoldDB" id="A0A8S3XWH4"/>
<comment type="caution">
    <text evidence="4">The sequence shown here is derived from an EMBL/GenBank/DDBJ whole genome shotgun (WGS) entry which is preliminary data.</text>
</comment>
<evidence type="ECO:0000313" key="4">
    <source>
        <dbReference type="EMBL" id="CAG5043863.1"/>
    </source>
</evidence>
<dbReference type="InterPro" id="IPR013126">
    <property type="entry name" value="Hsp_70_fam"/>
</dbReference>
<evidence type="ECO:0000256" key="3">
    <source>
        <dbReference type="ARBA" id="ARBA00022840"/>
    </source>
</evidence>
<dbReference type="OrthoDB" id="2401965at2759"/>
<evidence type="ECO:0000256" key="1">
    <source>
        <dbReference type="ARBA" id="ARBA00007381"/>
    </source>
</evidence>
<dbReference type="PROSITE" id="PS00297">
    <property type="entry name" value="HSP70_1"/>
    <property type="match status" value="1"/>
</dbReference>
<protein>
    <submittedName>
        <fullName evidence="4">(apollo) hypothetical protein</fullName>
    </submittedName>
</protein>
<gene>
    <name evidence="4" type="ORF">PAPOLLO_LOCUS22835</name>
</gene>
<name>A0A8S3XWH4_PARAO</name>
<evidence type="ECO:0000313" key="5">
    <source>
        <dbReference type="Proteomes" id="UP000691718"/>
    </source>
</evidence>
<sequence>MLSEAERYKEEDEKQRQRVAARNQLETYVFSVKQALDDAGDKLSEADKSTARRECDDALKWLDNNNLADQEEYEHVKERDKMPAVGIDLGTTYSCVGVWQHGNVEIIANDQGSLFEVKATAGDTHLGGEDFDNRLVNRTSI</sequence>
<accession>A0A8S3XWH4</accession>
<proteinExistence type="inferred from homology"/>
<dbReference type="GO" id="GO:0005524">
    <property type="term" value="F:ATP binding"/>
    <property type="evidence" value="ECO:0007669"/>
    <property type="project" value="UniProtKB-KW"/>
</dbReference>
<keyword evidence="2" id="KW-0547">Nucleotide-binding</keyword>
<keyword evidence="3" id="KW-0067">ATP-binding</keyword>
<dbReference type="Proteomes" id="UP000691718">
    <property type="component" value="Unassembled WGS sequence"/>
</dbReference>
<comment type="similarity">
    <text evidence="1">Belongs to the heat shock protein 70 family.</text>
</comment>
<dbReference type="EMBL" id="CAJQZP010001407">
    <property type="protein sequence ID" value="CAG5043863.1"/>
    <property type="molecule type" value="Genomic_DNA"/>
</dbReference>
<dbReference type="PANTHER" id="PTHR19375">
    <property type="entry name" value="HEAT SHOCK PROTEIN 70KDA"/>
    <property type="match status" value="1"/>
</dbReference>
<dbReference type="Pfam" id="PF00012">
    <property type="entry name" value="HSP70"/>
    <property type="match status" value="3"/>
</dbReference>
<organism evidence="4 5">
    <name type="scientific">Parnassius apollo</name>
    <name type="common">Apollo butterfly</name>
    <name type="synonym">Papilio apollo</name>
    <dbReference type="NCBI Taxonomy" id="110799"/>
    <lineage>
        <taxon>Eukaryota</taxon>
        <taxon>Metazoa</taxon>
        <taxon>Ecdysozoa</taxon>
        <taxon>Arthropoda</taxon>
        <taxon>Hexapoda</taxon>
        <taxon>Insecta</taxon>
        <taxon>Pterygota</taxon>
        <taxon>Neoptera</taxon>
        <taxon>Endopterygota</taxon>
        <taxon>Lepidoptera</taxon>
        <taxon>Glossata</taxon>
        <taxon>Ditrysia</taxon>
        <taxon>Papilionoidea</taxon>
        <taxon>Papilionidae</taxon>
        <taxon>Parnassiinae</taxon>
        <taxon>Parnassini</taxon>
        <taxon>Parnassius</taxon>
        <taxon>Parnassius</taxon>
    </lineage>
</organism>
<dbReference type="FunFam" id="3.30.420.40:FF:000028">
    <property type="entry name" value="heat shock 70 kDa protein-like"/>
    <property type="match status" value="1"/>
</dbReference>
<keyword evidence="5" id="KW-1185">Reference proteome</keyword>
<dbReference type="InterPro" id="IPR018181">
    <property type="entry name" value="Heat_shock_70_CS"/>
</dbReference>
<dbReference type="GO" id="GO:0140662">
    <property type="term" value="F:ATP-dependent protein folding chaperone"/>
    <property type="evidence" value="ECO:0007669"/>
    <property type="project" value="InterPro"/>
</dbReference>
<evidence type="ECO:0000256" key="2">
    <source>
        <dbReference type="ARBA" id="ARBA00022741"/>
    </source>
</evidence>
<reference evidence="4" key="1">
    <citation type="submission" date="2021-04" db="EMBL/GenBank/DDBJ databases">
        <authorList>
            <person name="Tunstrom K."/>
        </authorList>
    </citation>
    <scope>NUCLEOTIDE SEQUENCE</scope>
</reference>